<accession>A0ABY5PP84</accession>
<dbReference type="EMBL" id="CP088295">
    <property type="protein sequence ID" value="UUY06315.1"/>
    <property type="molecule type" value="Genomic_DNA"/>
</dbReference>
<keyword evidence="3" id="KW-0067">ATP-binding</keyword>
<evidence type="ECO:0000256" key="4">
    <source>
        <dbReference type="ARBA" id="ARBA00022917"/>
    </source>
</evidence>
<keyword evidence="5" id="KW-0030">Aminoacyl-tRNA synthetase</keyword>
<dbReference type="Gene3D" id="1.10.10.350">
    <property type="match status" value="1"/>
</dbReference>
<dbReference type="InterPro" id="IPR008925">
    <property type="entry name" value="aa_tRNA-synth_I_cd-bd_sf"/>
</dbReference>
<evidence type="ECO:0000313" key="8">
    <source>
        <dbReference type="Proteomes" id="UP001058860"/>
    </source>
</evidence>
<dbReference type="InterPro" id="IPR020751">
    <property type="entry name" value="aa-tRNA-synth_I_codon-bd_sub2"/>
</dbReference>
<sequence>MQTLDDFWPLAGFIFDGPGDDPKAREKWLDDEGRAALADARVALADLPEFDVSSIDAALRQVVDRRGAKPKQVFQPIRVALAGTAVSPGIFETLEVLGRDEAIRRIDRALTPG</sequence>
<evidence type="ECO:0000259" key="6">
    <source>
        <dbReference type="Pfam" id="PF19269"/>
    </source>
</evidence>
<feature type="domain" description="Aminoacyl-tRNA synthetase class I anticodon-binding" evidence="6">
    <location>
        <begin position="1"/>
        <end position="110"/>
    </location>
</feature>
<gene>
    <name evidence="7" type="ORF">LRS13_16225</name>
</gene>
<dbReference type="InterPro" id="IPR045462">
    <property type="entry name" value="aa-tRNA-synth_I_cd-bd"/>
</dbReference>
<evidence type="ECO:0000256" key="2">
    <source>
        <dbReference type="ARBA" id="ARBA00022741"/>
    </source>
</evidence>
<proteinExistence type="predicted"/>
<dbReference type="Proteomes" id="UP001058860">
    <property type="component" value="Chromosome"/>
</dbReference>
<dbReference type="SUPFAM" id="SSF48163">
    <property type="entry name" value="An anticodon-binding domain of class I aminoacyl-tRNA synthetases"/>
    <property type="match status" value="1"/>
</dbReference>
<keyword evidence="4" id="KW-0648">Protein biosynthesis</keyword>
<evidence type="ECO:0000256" key="3">
    <source>
        <dbReference type="ARBA" id="ARBA00022840"/>
    </source>
</evidence>
<keyword evidence="8" id="KW-1185">Reference proteome</keyword>
<evidence type="ECO:0000256" key="5">
    <source>
        <dbReference type="ARBA" id="ARBA00023146"/>
    </source>
</evidence>
<protein>
    <recommendedName>
        <fullName evidence="6">Aminoacyl-tRNA synthetase class I anticodon-binding domain-containing protein</fullName>
    </recommendedName>
</protein>
<organism evidence="7 8">
    <name type="scientific">Svornostia abyssi</name>
    <dbReference type="NCBI Taxonomy" id="2898438"/>
    <lineage>
        <taxon>Bacteria</taxon>
        <taxon>Bacillati</taxon>
        <taxon>Actinomycetota</taxon>
        <taxon>Thermoleophilia</taxon>
        <taxon>Solirubrobacterales</taxon>
        <taxon>Baekduiaceae</taxon>
        <taxon>Svornostia</taxon>
    </lineage>
</organism>
<dbReference type="Pfam" id="PF19269">
    <property type="entry name" value="Anticodon_2"/>
    <property type="match status" value="1"/>
</dbReference>
<evidence type="ECO:0000313" key="7">
    <source>
        <dbReference type="EMBL" id="UUY06315.1"/>
    </source>
</evidence>
<name>A0ABY5PP84_9ACTN</name>
<keyword evidence="2" id="KW-0547">Nucleotide-binding</keyword>
<keyword evidence="1" id="KW-0436">Ligase</keyword>
<evidence type="ECO:0000256" key="1">
    <source>
        <dbReference type="ARBA" id="ARBA00022598"/>
    </source>
</evidence>
<reference evidence="8" key="1">
    <citation type="submission" date="2021-11" db="EMBL/GenBank/DDBJ databases">
        <title>Cultivation dependent microbiological survey of springs from the worlds oldest radium mine currently devoted to the extraction of radon-saturated water.</title>
        <authorList>
            <person name="Kapinusova G."/>
            <person name="Smrhova T."/>
            <person name="Strejcek M."/>
            <person name="Suman J."/>
            <person name="Jani K."/>
            <person name="Pajer P."/>
            <person name="Uhlik O."/>
        </authorList>
    </citation>
    <scope>NUCLEOTIDE SEQUENCE [LARGE SCALE GENOMIC DNA]</scope>
    <source>
        <strain evidence="8">J379</strain>
    </source>
</reference>